<keyword evidence="2" id="KW-1185">Reference proteome</keyword>
<dbReference type="AlphaFoldDB" id="A0A8S1LL49"/>
<dbReference type="Proteomes" id="UP000692954">
    <property type="component" value="Unassembled WGS sequence"/>
</dbReference>
<evidence type="ECO:0000313" key="2">
    <source>
        <dbReference type="Proteomes" id="UP000692954"/>
    </source>
</evidence>
<reference evidence="1" key="1">
    <citation type="submission" date="2021-01" db="EMBL/GenBank/DDBJ databases">
        <authorList>
            <consortium name="Genoscope - CEA"/>
            <person name="William W."/>
        </authorList>
    </citation>
    <scope>NUCLEOTIDE SEQUENCE</scope>
</reference>
<accession>A0A8S1LL49</accession>
<gene>
    <name evidence="1" type="ORF">PSON_ATCC_30995.1.T0210120</name>
</gene>
<protein>
    <submittedName>
        <fullName evidence="1">Uncharacterized protein</fullName>
    </submittedName>
</protein>
<comment type="caution">
    <text evidence="1">The sequence shown here is derived from an EMBL/GenBank/DDBJ whole genome shotgun (WGS) entry which is preliminary data.</text>
</comment>
<organism evidence="1 2">
    <name type="scientific">Paramecium sonneborni</name>
    <dbReference type="NCBI Taxonomy" id="65129"/>
    <lineage>
        <taxon>Eukaryota</taxon>
        <taxon>Sar</taxon>
        <taxon>Alveolata</taxon>
        <taxon>Ciliophora</taxon>
        <taxon>Intramacronucleata</taxon>
        <taxon>Oligohymenophorea</taxon>
        <taxon>Peniculida</taxon>
        <taxon>Parameciidae</taxon>
        <taxon>Paramecium</taxon>
    </lineage>
</organism>
<dbReference type="OrthoDB" id="304936at2759"/>
<dbReference type="EMBL" id="CAJJDN010000021">
    <property type="protein sequence ID" value="CAD8066083.1"/>
    <property type="molecule type" value="Genomic_DNA"/>
</dbReference>
<name>A0A8S1LL49_9CILI</name>
<proteinExistence type="predicted"/>
<sequence>MGSACQKHNIDNSDYSYTDEIKQQDFKTEKEYYPLKVHKGGRKPLHKTKIPIKQIETDHHFQESASQSVDLINLQPKSCHLKSTHSSSEKKIITNETKNQLISIIKQPRSYKNIQSQQLTFSIINSKRQLTNKKLRGQSEKHVRFKLTKSQIQRQRSHSQSRIRSNIQVYINL</sequence>
<evidence type="ECO:0000313" key="1">
    <source>
        <dbReference type="EMBL" id="CAD8066083.1"/>
    </source>
</evidence>